<dbReference type="AlphaFoldDB" id="A0A9Q1JMU6"/>
<organism evidence="12 13">
    <name type="scientific">Carnegiea gigantea</name>
    <dbReference type="NCBI Taxonomy" id="171969"/>
    <lineage>
        <taxon>Eukaryota</taxon>
        <taxon>Viridiplantae</taxon>
        <taxon>Streptophyta</taxon>
        <taxon>Embryophyta</taxon>
        <taxon>Tracheophyta</taxon>
        <taxon>Spermatophyta</taxon>
        <taxon>Magnoliopsida</taxon>
        <taxon>eudicotyledons</taxon>
        <taxon>Gunneridae</taxon>
        <taxon>Pentapetalae</taxon>
        <taxon>Caryophyllales</taxon>
        <taxon>Cactineae</taxon>
        <taxon>Cactaceae</taxon>
        <taxon>Cactoideae</taxon>
        <taxon>Echinocereeae</taxon>
        <taxon>Carnegiea</taxon>
    </lineage>
</organism>
<evidence type="ECO:0000256" key="8">
    <source>
        <dbReference type="ARBA" id="ARBA00023288"/>
    </source>
</evidence>
<feature type="domain" description="Bifunctional inhibitor/plant lipid transfer protein/seed storage helical" evidence="11">
    <location>
        <begin position="22"/>
        <end position="115"/>
    </location>
</feature>
<feature type="compositionally biased region" description="Polar residues" evidence="9">
    <location>
        <begin position="140"/>
        <end position="162"/>
    </location>
</feature>
<keyword evidence="7" id="KW-0325">Glycoprotein</keyword>
<proteinExistence type="inferred from homology"/>
<dbReference type="SUPFAM" id="SSF47699">
    <property type="entry name" value="Bifunctional inhibitor/lipid-transfer protein/seed storage 2S albumin"/>
    <property type="match status" value="1"/>
</dbReference>
<evidence type="ECO:0000256" key="10">
    <source>
        <dbReference type="SAM" id="SignalP"/>
    </source>
</evidence>
<dbReference type="EMBL" id="JAKOGI010001385">
    <property type="protein sequence ID" value="KAJ8425883.1"/>
    <property type="molecule type" value="Genomic_DNA"/>
</dbReference>
<dbReference type="Gene3D" id="1.10.110.10">
    <property type="entry name" value="Plant lipid-transfer and hydrophobic proteins"/>
    <property type="match status" value="1"/>
</dbReference>
<keyword evidence="4" id="KW-0336">GPI-anchor</keyword>
<dbReference type="Proteomes" id="UP001153076">
    <property type="component" value="Unassembled WGS sequence"/>
</dbReference>
<evidence type="ECO:0000256" key="6">
    <source>
        <dbReference type="ARBA" id="ARBA00023157"/>
    </source>
</evidence>
<evidence type="ECO:0000256" key="5">
    <source>
        <dbReference type="ARBA" id="ARBA00022729"/>
    </source>
</evidence>
<keyword evidence="6" id="KW-1015">Disulfide bond</keyword>
<dbReference type="InterPro" id="IPR043325">
    <property type="entry name" value="LTSS"/>
</dbReference>
<dbReference type="CDD" id="cd00010">
    <property type="entry name" value="AAI_LTSS"/>
    <property type="match status" value="1"/>
</dbReference>
<keyword evidence="3" id="KW-1003">Cell membrane</keyword>
<evidence type="ECO:0000313" key="12">
    <source>
        <dbReference type="EMBL" id="KAJ8425883.1"/>
    </source>
</evidence>
<evidence type="ECO:0000256" key="9">
    <source>
        <dbReference type="SAM" id="MobiDB-lite"/>
    </source>
</evidence>
<dbReference type="InterPro" id="IPR036312">
    <property type="entry name" value="Bifun_inhib/LTP/seed_sf"/>
</dbReference>
<feature type="signal peptide" evidence="10">
    <location>
        <begin position="1"/>
        <end position="28"/>
    </location>
</feature>
<dbReference type="PANTHER" id="PTHR33044">
    <property type="entry name" value="BIFUNCTIONAL INHIBITOR/LIPID-TRANSFER PROTEIN/SEED STORAGE 2S ALBUMIN SUPERFAMILY PROTEIN-RELATED"/>
    <property type="match status" value="1"/>
</dbReference>
<keyword evidence="4" id="KW-0472">Membrane</keyword>
<keyword evidence="8" id="KW-0449">Lipoprotein</keyword>
<protein>
    <recommendedName>
        <fullName evidence="11">Bifunctional inhibitor/plant lipid transfer protein/seed storage helical domain-containing protein</fullName>
    </recommendedName>
</protein>
<dbReference type="PROSITE" id="PS51257">
    <property type="entry name" value="PROKAR_LIPOPROTEIN"/>
    <property type="match status" value="1"/>
</dbReference>
<comment type="subcellular location">
    <subcellularLocation>
        <location evidence="1">Cell membrane</location>
        <topology evidence="1">Lipid-anchor</topology>
        <topology evidence="1">GPI-anchor</topology>
    </subcellularLocation>
</comment>
<evidence type="ECO:0000256" key="3">
    <source>
        <dbReference type="ARBA" id="ARBA00022475"/>
    </source>
</evidence>
<evidence type="ECO:0000256" key="7">
    <source>
        <dbReference type="ARBA" id="ARBA00023180"/>
    </source>
</evidence>
<gene>
    <name evidence="12" type="ORF">Cgig2_033156</name>
</gene>
<dbReference type="GO" id="GO:0098552">
    <property type="term" value="C:side of membrane"/>
    <property type="evidence" value="ECO:0007669"/>
    <property type="project" value="UniProtKB-KW"/>
</dbReference>
<evidence type="ECO:0000313" key="13">
    <source>
        <dbReference type="Proteomes" id="UP001153076"/>
    </source>
</evidence>
<feature type="compositionally biased region" description="Pro residues" evidence="9">
    <location>
        <begin position="119"/>
        <end position="133"/>
    </location>
</feature>
<evidence type="ECO:0000259" key="11">
    <source>
        <dbReference type="Pfam" id="PF14368"/>
    </source>
</evidence>
<dbReference type="OrthoDB" id="1914452at2759"/>
<comment type="caution">
    <text evidence="12">The sequence shown here is derived from an EMBL/GenBank/DDBJ whole genome shotgun (WGS) entry which is preliminary data.</text>
</comment>
<accession>A0A9Q1JMU6</accession>
<sequence>MEGIKTNQRVLALVAAIIGCWVVTSVKGQNGQISTPCTSSMMTTLTPCMNYITGSGPGGSARPSLTDCCSAFTSLVSNSVDCACLLVTASVPLPLSLSIPKICNTPLPLQCKASGTPLPAPGPLQFATPPPPGQQLGAPSPSSQFETPSPASSLSPQGTSLY</sequence>
<keyword evidence="13" id="KW-1185">Reference proteome</keyword>
<reference evidence="12" key="1">
    <citation type="submission" date="2022-04" db="EMBL/GenBank/DDBJ databases">
        <title>Carnegiea gigantea Genome sequencing and assembly v2.</title>
        <authorList>
            <person name="Copetti D."/>
            <person name="Sanderson M.J."/>
            <person name="Burquez A."/>
            <person name="Wojciechowski M.F."/>
        </authorList>
    </citation>
    <scope>NUCLEOTIDE SEQUENCE</scope>
    <source>
        <strain evidence="12">SGP5-SGP5p</strain>
        <tissue evidence="12">Aerial part</tissue>
    </source>
</reference>
<name>A0A9Q1JMU6_9CARY</name>
<dbReference type="GO" id="GO:0005886">
    <property type="term" value="C:plasma membrane"/>
    <property type="evidence" value="ECO:0007669"/>
    <property type="project" value="UniProtKB-SubCell"/>
</dbReference>
<keyword evidence="5 10" id="KW-0732">Signal</keyword>
<feature type="region of interest" description="Disordered" evidence="9">
    <location>
        <begin position="119"/>
        <end position="162"/>
    </location>
</feature>
<evidence type="ECO:0000256" key="2">
    <source>
        <dbReference type="ARBA" id="ARBA00009748"/>
    </source>
</evidence>
<dbReference type="Pfam" id="PF14368">
    <property type="entry name" value="LTP_2"/>
    <property type="match status" value="1"/>
</dbReference>
<feature type="chain" id="PRO_5040513609" description="Bifunctional inhibitor/plant lipid transfer protein/seed storage helical domain-containing protein" evidence="10">
    <location>
        <begin position="29"/>
        <end position="162"/>
    </location>
</feature>
<dbReference type="InterPro" id="IPR016140">
    <property type="entry name" value="Bifunc_inhib/LTP/seed_store"/>
</dbReference>
<evidence type="ECO:0000256" key="4">
    <source>
        <dbReference type="ARBA" id="ARBA00022622"/>
    </source>
</evidence>
<comment type="similarity">
    <text evidence="2">Belongs to the plant LTP family.</text>
</comment>
<evidence type="ECO:0000256" key="1">
    <source>
        <dbReference type="ARBA" id="ARBA00004609"/>
    </source>
</evidence>